<dbReference type="CDD" id="cd02883">
    <property type="entry name" value="NUDIX_Hydrolase"/>
    <property type="match status" value="1"/>
</dbReference>
<sequence length="140" mass="15774">MELQVGVKVLLKRSDGKYLLVKRSRKKYPDVSGSWDIVGGRIIVGESLISNLRREVKEETGLEINGEPRLVAAQDILRVAGKHVVRLTYVARARGKVKLDKEENEGFGWFSPKELKILKDADVYLKEILGKLERASDSRG</sequence>
<dbReference type="Gene3D" id="3.90.79.10">
    <property type="entry name" value="Nucleoside Triphosphate Pyrophosphohydrolase"/>
    <property type="match status" value="1"/>
</dbReference>
<dbReference type="GO" id="GO:0016787">
    <property type="term" value="F:hydrolase activity"/>
    <property type="evidence" value="ECO:0007669"/>
    <property type="project" value="UniProtKB-KW"/>
</dbReference>
<comment type="caution">
    <text evidence="4">The sequence shown here is derived from an EMBL/GenBank/DDBJ whole genome shotgun (WGS) entry which is preliminary data.</text>
</comment>
<dbReference type="PANTHER" id="PTHR43046:SF14">
    <property type="entry name" value="MUTT_NUDIX FAMILY PROTEIN"/>
    <property type="match status" value="1"/>
</dbReference>
<feature type="domain" description="Nudix hydrolase" evidence="3">
    <location>
        <begin position="1"/>
        <end position="132"/>
    </location>
</feature>
<dbReference type="InterPro" id="IPR000086">
    <property type="entry name" value="NUDIX_hydrolase_dom"/>
</dbReference>
<evidence type="ECO:0000256" key="1">
    <source>
        <dbReference type="ARBA" id="ARBA00001946"/>
    </source>
</evidence>
<evidence type="ECO:0000256" key="2">
    <source>
        <dbReference type="ARBA" id="ARBA00022801"/>
    </source>
</evidence>
<comment type="cofactor">
    <cofactor evidence="1">
        <name>Mg(2+)</name>
        <dbReference type="ChEBI" id="CHEBI:18420"/>
    </cofactor>
</comment>
<dbReference type="SUPFAM" id="SSF55811">
    <property type="entry name" value="Nudix"/>
    <property type="match status" value="1"/>
</dbReference>
<dbReference type="Proteomes" id="UP000178176">
    <property type="component" value="Unassembled WGS sequence"/>
</dbReference>
<keyword evidence="2" id="KW-0378">Hydrolase</keyword>
<gene>
    <name evidence="4" type="ORF">A2876_01340</name>
</gene>
<dbReference type="PANTHER" id="PTHR43046">
    <property type="entry name" value="GDP-MANNOSE MANNOSYL HYDROLASE"/>
    <property type="match status" value="1"/>
</dbReference>
<proteinExistence type="predicted"/>
<dbReference type="Pfam" id="PF00293">
    <property type="entry name" value="NUDIX"/>
    <property type="match status" value="1"/>
</dbReference>
<organism evidence="4 5">
    <name type="scientific">Candidatus Amesbacteria bacterium RIFCSPHIGHO2_01_FULL_48_32b</name>
    <dbReference type="NCBI Taxonomy" id="1797253"/>
    <lineage>
        <taxon>Bacteria</taxon>
        <taxon>Candidatus Amesiibacteriota</taxon>
    </lineage>
</organism>
<accession>A0A1F4YG23</accession>
<dbReference type="InterPro" id="IPR015797">
    <property type="entry name" value="NUDIX_hydrolase-like_dom_sf"/>
</dbReference>
<dbReference type="AlphaFoldDB" id="A0A1F4YG23"/>
<evidence type="ECO:0000313" key="5">
    <source>
        <dbReference type="Proteomes" id="UP000178176"/>
    </source>
</evidence>
<name>A0A1F4YG23_9BACT</name>
<reference evidence="4 5" key="1">
    <citation type="journal article" date="2016" name="Nat. Commun.">
        <title>Thousands of microbial genomes shed light on interconnected biogeochemical processes in an aquifer system.</title>
        <authorList>
            <person name="Anantharaman K."/>
            <person name="Brown C.T."/>
            <person name="Hug L.A."/>
            <person name="Sharon I."/>
            <person name="Castelle C.J."/>
            <person name="Probst A.J."/>
            <person name="Thomas B.C."/>
            <person name="Singh A."/>
            <person name="Wilkins M.J."/>
            <person name="Karaoz U."/>
            <person name="Brodie E.L."/>
            <person name="Williams K.H."/>
            <person name="Hubbard S.S."/>
            <person name="Banfield J.F."/>
        </authorList>
    </citation>
    <scope>NUCLEOTIDE SEQUENCE [LARGE SCALE GENOMIC DNA]</scope>
</reference>
<dbReference type="PROSITE" id="PS51462">
    <property type="entry name" value="NUDIX"/>
    <property type="match status" value="1"/>
</dbReference>
<evidence type="ECO:0000313" key="4">
    <source>
        <dbReference type="EMBL" id="OGC92696.1"/>
    </source>
</evidence>
<dbReference type="EMBL" id="MEXH01000009">
    <property type="protein sequence ID" value="OGC92696.1"/>
    <property type="molecule type" value="Genomic_DNA"/>
</dbReference>
<evidence type="ECO:0000259" key="3">
    <source>
        <dbReference type="PROSITE" id="PS51462"/>
    </source>
</evidence>
<protein>
    <recommendedName>
        <fullName evidence="3">Nudix hydrolase domain-containing protein</fullName>
    </recommendedName>
</protein>